<name>A0A4R1R5X9_HYDET</name>
<keyword evidence="2" id="KW-0732">Signal</keyword>
<dbReference type="Gene3D" id="3.40.50.1980">
    <property type="entry name" value="Nitrogenase molybdenum iron protein domain"/>
    <property type="match status" value="2"/>
</dbReference>
<dbReference type="Pfam" id="PF01497">
    <property type="entry name" value="Peripla_BP_2"/>
    <property type="match status" value="1"/>
</dbReference>
<proteinExistence type="inferred from homology"/>
<organism evidence="4 5">
    <name type="scientific">Hydrogenispora ethanolica</name>
    <dbReference type="NCBI Taxonomy" id="1082276"/>
    <lineage>
        <taxon>Bacteria</taxon>
        <taxon>Bacillati</taxon>
        <taxon>Bacillota</taxon>
        <taxon>Hydrogenispora</taxon>
    </lineage>
</organism>
<dbReference type="PROSITE" id="PS50983">
    <property type="entry name" value="FE_B12_PBP"/>
    <property type="match status" value="1"/>
</dbReference>
<evidence type="ECO:0000256" key="1">
    <source>
        <dbReference type="ARBA" id="ARBA00008814"/>
    </source>
</evidence>
<reference evidence="4 5" key="1">
    <citation type="submission" date="2019-03" db="EMBL/GenBank/DDBJ databases">
        <title>Genomic Encyclopedia of Type Strains, Phase IV (KMG-IV): sequencing the most valuable type-strain genomes for metagenomic binning, comparative biology and taxonomic classification.</title>
        <authorList>
            <person name="Goeker M."/>
        </authorList>
    </citation>
    <scope>NUCLEOTIDE SEQUENCE [LARGE SCALE GENOMIC DNA]</scope>
    <source>
        <strain evidence="4 5">LX-B</strain>
    </source>
</reference>
<dbReference type="Gene3D" id="1.20.58.2180">
    <property type="match status" value="1"/>
</dbReference>
<protein>
    <submittedName>
        <fullName evidence="4">Iron complex transport system substrate-binding protein</fullName>
    </submittedName>
</protein>
<dbReference type="PANTHER" id="PTHR30535:SF34">
    <property type="entry name" value="MOLYBDATE-BINDING PROTEIN MOLA"/>
    <property type="match status" value="1"/>
</dbReference>
<feature type="signal peptide" evidence="2">
    <location>
        <begin position="1"/>
        <end position="21"/>
    </location>
</feature>
<sequence>MRKLQRSMAMFLLLAAVLAVAAGSGPGNAVWGKATAKTRTVVDQNGRTVKLPVQVKRVVVTTIWPLPSVFYMVDGSTKRLVGIPPASRSAAGPSMLSAMAPEIMKAETVFATGNDVNLEELMKLRPDVVLFRGENAPEQEKLEKTGIPAVGFRTTSLADGNSIENVYTWMKLLEQVLGKSEKQSKAEEFKRQSLQALNMIQERVKTIPVEKRTRALFLYKDDEKAITVAGSAHFSHFWLTATGAVNVAADIKGTAVVNMEQIYKWDPDIIYITNFTETLPEDLLGNKVNGQDWSRVKAVKNHKVYKEPLGIYRWYPPSTDVPLMLKWLAQKNYPGLFNDYSIETEIKKYFRQFYHYQLRDSQVRQILNPPRDAAKDS</sequence>
<dbReference type="AlphaFoldDB" id="A0A4R1R5X9"/>
<comment type="caution">
    <text evidence="4">The sequence shown here is derived from an EMBL/GenBank/DDBJ whole genome shotgun (WGS) entry which is preliminary data.</text>
</comment>
<dbReference type="RefSeq" id="WP_165908202.1">
    <property type="nucleotide sequence ID" value="NZ_SLUN01000035.1"/>
</dbReference>
<feature type="chain" id="PRO_5020386754" evidence="2">
    <location>
        <begin position="22"/>
        <end position="377"/>
    </location>
</feature>
<dbReference type="Proteomes" id="UP000295008">
    <property type="component" value="Unassembled WGS sequence"/>
</dbReference>
<dbReference type="EMBL" id="SLUN01000035">
    <property type="protein sequence ID" value="TCL60880.1"/>
    <property type="molecule type" value="Genomic_DNA"/>
</dbReference>
<dbReference type="SUPFAM" id="SSF53807">
    <property type="entry name" value="Helical backbone' metal receptor"/>
    <property type="match status" value="1"/>
</dbReference>
<comment type="similarity">
    <text evidence="1">Belongs to the bacterial solute-binding protein 8 family.</text>
</comment>
<dbReference type="InterPro" id="IPR050902">
    <property type="entry name" value="ABC_Transporter_SBP"/>
</dbReference>
<evidence type="ECO:0000259" key="3">
    <source>
        <dbReference type="PROSITE" id="PS50983"/>
    </source>
</evidence>
<evidence type="ECO:0000313" key="5">
    <source>
        <dbReference type="Proteomes" id="UP000295008"/>
    </source>
</evidence>
<dbReference type="GO" id="GO:0071281">
    <property type="term" value="P:cellular response to iron ion"/>
    <property type="evidence" value="ECO:0007669"/>
    <property type="project" value="TreeGrafter"/>
</dbReference>
<evidence type="ECO:0000256" key="2">
    <source>
        <dbReference type="SAM" id="SignalP"/>
    </source>
</evidence>
<dbReference type="InterPro" id="IPR002491">
    <property type="entry name" value="ABC_transptr_periplasmic_BD"/>
</dbReference>
<keyword evidence="5" id="KW-1185">Reference proteome</keyword>
<dbReference type="PANTHER" id="PTHR30535">
    <property type="entry name" value="VITAMIN B12-BINDING PROTEIN"/>
    <property type="match status" value="1"/>
</dbReference>
<gene>
    <name evidence="4" type="ORF">EDC14_103539</name>
</gene>
<accession>A0A4R1R5X9</accession>
<feature type="domain" description="Fe/B12 periplasmic-binding" evidence="3">
    <location>
        <begin position="57"/>
        <end position="336"/>
    </location>
</feature>
<evidence type="ECO:0000313" key="4">
    <source>
        <dbReference type="EMBL" id="TCL60880.1"/>
    </source>
</evidence>